<dbReference type="InterPro" id="IPR051348">
    <property type="entry name" value="U-box_ubiquitin_ligases"/>
</dbReference>
<dbReference type="InterPro" id="IPR017441">
    <property type="entry name" value="Protein_kinase_ATP_BS"/>
</dbReference>
<dbReference type="PANTHER" id="PTHR45647">
    <property type="entry name" value="OS02G0152300 PROTEIN"/>
    <property type="match status" value="1"/>
</dbReference>
<dbReference type="Pfam" id="PF02466">
    <property type="entry name" value="Tim17"/>
    <property type="match status" value="1"/>
</dbReference>
<dbReference type="EC" id="2.3.2.27" evidence="2"/>
<dbReference type="AlphaFoldDB" id="A0AAN9XQ09"/>
<name>A0AAN9XQ09_PSOTE</name>
<dbReference type="GO" id="GO:0005524">
    <property type="term" value="F:ATP binding"/>
    <property type="evidence" value="ECO:0007669"/>
    <property type="project" value="UniProtKB-UniRule"/>
</dbReference>
<evidence type="ECO:0000256" key="1">
    <source>
        <dbReference type="ARBA" id="ARBA00000900"/>
    </source>
</evidence>
<dbReference type="Pfam" id="PF00069">
    <property type="entry name" value="Pkinase"/>
    <property type="match status" value="1"/>
</dbReference>
<comment type="caution">
    <text evidence="10">The sequence shown here is derived from an EMBL/GenBank/DDBJ whole genome shotgun (WGS) entry which is preliminary data.</text>
</comment>
<dbReference type="Pfam" id="PF00582">
    <property type="entry name" value="Usp"/>
    <property type="match status" value="1"/>
</dbReference>
<dbReference type="EMBL" id="JAYMYS010000003">
    <property type="protein sequence ID" value="KAK7402248.1"/>
    <property type="molecule type" value="Genomic_DNA"/>
</dbReference>
<keyword evidence="3" id="KW-0808">Transferase</keyword>
<evidence type="ECO:0000256" key="7">
    <source>
        <dbReference type="ARBA" id="ARBA00022840"/>
    </source>
</evidence>
<evidence type="ECO:0000256" key="8">
    <source>
        <dbReference type="PROSITE-ProRule" id="PRU10141"/>
    </source>
</evidence>
<evidence type="ECO:0000256" key="3">
    <source>
        <dbReference type="ARBA" id="ARBA00022679"/>
    </source>
</evidence>
<evidence type="ECO:0000256" key="6">
    <source>
        <dbReference type="ARBA" id="ARBA00022786"/>
    </source>
</evidence>
<proteinExistence type="predicted"/>
<keyword evidence="5" id="KW-0418">Kinase</keyword>
<evidence type="ECO:0000256" key="4">
    <source>
        <dbReference type="ARBA" id="ARBA00022741"/>
    </source>
</evidence>
<evidence type="ECO:0000256" key="2">
    <source>
        <dbReference type="ARBA" id="ARBA00012483"/>
    </source>
</evidence>
<organism evidence="10 11">
    <name type="scientific">Psophocarpus tetragonolobus</name>
    <name type="common">Winged bean</name>
    <name type="synonym">Dolichos tetragonolobus</name>
    <dbReference type="NCBI Taxonomy" id="3891"/>
    <lineage>
        <taxon>Eukaryota</taxon>
        <taxon>Viridiplantae</taxon>
        <taxon>Streptophyta</taxon>
        <taxon>Embryophyta</taxon>
        <taxon>Tracheophyta</taxon>
        <taxon>Spermatophyta</taxon>
        <taxon>Magnoliopsida</taxon>
        <taxon>eudicotyledons</taxon>
        <taxon>Gunneridae</taxon>
        <taxon>Pentapetalae</taxon>
        <taxon>rosids</taxon>
        <taxon>fabids</taxon>
        <taxon>Fabales</taxon>
        <taxon>Fabaceae</taxon>
        <taxon>Papilionoideae</taxon>
        <taxon>50 kb inversion clade</taxon>
        <taxon>NPAAA clade</taxon>
        <taxon>indigoferoid/millettioid clade</taxon>
        <taxon>Phaseoleae</taxon>
        <taxon>Psophocarpus</taxon>
    </lineage>
</organism>
<accession>A0AAN9XQ09</accession>
<dbReference type="PROSITE" id="PS50011">
    <property type="entry name" value="PROTEIN_KINASE_DOM"/>
    <property type="match status" value="1"/>
</dbReference>
<reference evidence="10 11" key="1">
    <citation type="submission" date="2024-01" db="EMBL/GenBank/DDBJ databases">
        <title>The genomes of 5 underutilized Papilionoideae crops provide insights into root nodulation and disease resistanc.</title>
        <authorList>
            <person name="Jiang F."/>
        </authorList>
    </citation>
    <scope>NUCLEOTIDE SEQUENCE [LARGE SCALE GENOMIC DNA]</scope>
    <source>
        <strain evidence="10">DUOXIRENSHENG_FW03</strain>
        <tissue evidence="10">Leaves</tissue>
    </source>
</reference>
<dbReference type="Proteomes" id="UP001386955">
    <property type="component" value="Unassembled WGS sequence"/>
</dbReference>
<keyword evidence="6" id="KW-0833">Ubl conjugation pathway</keyword>
<evidence type="ECO:0000313" key="11">
    <source>
        <dbReference type="Proteomes" id="UP001386955"/>
    </source>
</evidence>
<dbReference type="FunFam" id="3.30.200.20:FF:000162">
    <property type="entry name" value="Adenine nucleotide alpha hydrolase-like domain kinase"/>
    <property type="match status" value="1"/>
</dbReference>
<dbReference type="SUPFAM" id="SSF56112">
    <property type="entry name" value="Protein kinase-like (PK-like)"/>
    <property type="match status" value="1"/>
</dbReference>
<feature type="binding site" evidence="8">
    <location>
        <position position="394"/>
    </location>
    <ligand>
        <name>ATP</name>
        <dbReference type="ChEBI" id="CHEBI:30616"/>
    </ligand>
</feature>
<protein>
    <recommendedName>
        <fullName evidence="2">RING-type E3 ubiquitin transferase</fullName>
        <ecNumber evidence="2">2.3.2.27</ecNumber>
    </recommendedName>
</protein>
<dbReference type="PROSITE" id="PS00108">
    <property type="entry name" value="PROTEIN_KINASE_ST"/>
    <property type="match status" value="1"/>
</dbReference>
<keyword evidence="11" id="KW-1185">Reference proteome</keyword>
<keyword evidence="7 8" id="KW-0067">ATP-binding</keyword>
<comment type="catalytic activity">
    <reaction evidence="1">
        <text>S-ubiquitinyl-[E2 ubiquitin-conjugating enzyme]-L-cysteine + [acceptor protein]-L-lysine = [E2 ubiquitin-conjugating enzyme]-L-cysteine + N(6)-ubiquitinyl-[acceptor protein]-L-lysine.</text>
        <dbReference type="EC" id="2.3.2.27"/>
    </reaction>
</comment>
<feature type="domain" description="Protein kinase" evidence="9">
    <location>
        <begin position="367"/>
        <end position="630"/>
    </location>
</feature>
<dbReference type="InterPro" id="IPR008271">
    <property type="entry name" value="Ser/Thr_kinase_AS"/>
</dbReference>
<sequence>MGLREDEPTLIAIDSDQNSLHAVKWGVEYLLKKNSSCILIHVKTNNSNPHDIEAFPKHGRPPIEKELRQFFLPFRGFCARKGIVAKELVLHNIDISNALINYVIDYSINNIVVGASRWNALIRKFKDVDVPTSLVRSLPESCMVHVISKGKVQHIRPAGHSQNISIVPSKSLKGIRGTFQSKDLNRKSLKYRLWQGSSNDEITPNMNNGETTSLKLPEERCFSGNSSHRTSLTSRMLGYQLTDTLHESQDIVQNSNNYICTSKFSKMSPEMNHEKFRKEEDVEKVWLIEDATMTLVEPERQKAKTTMESTEILKCLVETKSQNGKQTTIRVMQEEEEKTEALNANAHNKIIFKRYNIKEIEVATNYFDNALKIGEGGYGAVFKGVLDHTYVAIKALKPDISQGERQFQQEVNVLSTIKHPNMVQLLGACPEYGILVYEYIENGNLEERLYQKDSTPTIPWKVRFRITSEIATGLLFLHQTKPEPVVHRDLKPANILLDHNYVSKITDVGLARLVPPSVANKTTQYHKTTAAGTFCYIDPEYQQTGLLGVKSDIYSLGVMLLQIITGKPPMGVAHLVQEAIDNDKFLEVLDPTITDWPIEETLSYARLALKCCEMRKRDRPDLGSIILPELNRLQNLGEVASKTLILPTKHFCISLIDSFLSLSIQNPNPNPESLEASAMAYQTPDQDSGSEAKTPTRLYNPYKDLEVPIRNLYQLPTSPEYLFVEEARRKRRSWGENLTFYTGCGYLAGAVGGAASGLVHGVKSFESGDTTKLRLNRVLNSSGHTGRSWGNRLGVIGLLYAGIESGIVAARDTDDVWNSVAAGLGTGALYRAARGVRSAAVAGAVGGVLVGVAVTAKQALKRYVPI</sequence>
<dbReference type="GO" id="GO:0061630">
    <property type="term" value="F:ubiquitin protein ligase activity"/>
    <property type="evidence" value="ECO:0007669"/>
    <property type="project" value="UniProtKB-EC"/>
</dbReference>
<evidence type="ECO:0000259" key="9">
    <source>
        <dbReference type="PROSITE" id="PS50011"/>
    </source>
</evidence>
<dbReference type="GO" id="GO:0004672">
    <property type="term" value="F:protein kinase activity"/>
    <property type="evidence" value="ECO:0007669"/>
    <property type="project" value="InterPro"/>
</dbReference>
<dbReference type="Gene3D" id="3.40.50.620">
    <property type="entry name" value="HUPs"/>
    <property type="match status" value="1"/>
</dbReference>
<dbReference type="InterPro" id="IPR006016">
    <property type="entry name" value="UspA"/>
</dbReference>
<gene>
    <name evidence="10" type="ORF">VNO78_14360</name>
</gene>
<dbReference type="InterPro" id="IPR000719">
    <property type="entry name" value="Prot_kinase_dom"/>
</dbReference>
<dbReference type="SMART" id="SM00220">
    <property type="entry name" value="S_TKc"/>
    <property type="match status" value="1"/>
</dbReference>
<dbReference type="Gene3D" id="1.10.510.10">
    <property type="entry name" value="Transferase(Phosphotransferase) domain 1"/>
    <property type="match status" value="1"/>
</dbReference>
<evidence type="ECO:0000313" key="10">
    <source>
        <dbReference type="EMBL" id="KAK7402248.1"/>
    </source>
</evidence>
<dbReference type="InterPro" id="IPR014729">
    <property type="entry name" value="Rossmann-like_a/b/a_fold"/>
</dbReference>
<dbReference type="SUPFAM" id="SSF52402">
    <property type="entry name" value="Adenine nucleotide alpha hydrolases-like"/>
    <property type="match status" value="1"/>
</dbReference>
<dbReference type="InterPro" id="IPR011009">
    <property type="entry name" value="Kinase-like_dom_sf"/>
</dbReference>
<dbReference type="Gene3D" id="3.30.200.20">
    <property type="entry name" value="Phosphorylase Kinase, domain 1"/>
    <property type="match status" value="1"/>
</dbReference>
<keyword evidence="4 8" id="KW-0547">Nucleotide-binding</keyword>
<dbReference type="PROSITE" id="PS00107">
    <property type="entry name" value="PROTEIN_KINASE_ATP"/>
    <property type="match status" value="1"/>
</dbReference>
<dbReference type="PANTHER" id="PTHR45647:SF51">
    <property type="entry name" value="PROTEIN KINASE SUPERFAMILY PROTEIN"/>
    <property type="match status" value="1"/>
</dbReference>
<evidence type="ECO:0000256" key="5">
    <source>
        <dbReference type="ARBA" id="ARBA00022777"/>
    </source>
</evidence>